<keyword evidence="11" id="KW-1185">Reference proteome</keyword>
<evidence type="ECO:0000313" key="11">
    <source>
        <dbReference type="Proteomes" id="UP001213681"/>
    </source>
</evidence>
<dbReference type="PANTHER" id="PTHR33281">
    <property type="entry name" value="UPF0187 PROTEIN YNEE"/>
    <property type="match status" value="1"/>
</dbReference>
<evidence type="ECO:0000256" key="2">
    <source>
        <dbReference type="ARBA" id="ARBA00022448"/>
    </source>
</evidence>
<dbReference type="GO" id="GO:0005254">
    <property type="term" value="F:chloride channel activity"/>
    <property type="evidence" value="ECO:0007669"/>
    <property type="project" value="InterPro"/>
</dbReference>
<dbReference type="EMBL" id="JAPVEA010000002">
    <property type="protein sequence ID" value="KAJ5461308.1"/>
    <property type="molecule type" value="Genomic_DNA"/>
</dbReference>
<name>A0AAD6CDW6_9EURO</name>
<dbReference type="RefSeq" id="XP_056770350.1">
    <property type="nucleotide sequence ID" value="XM_056906243.1"/>
</dbReference>
<organism evidence="10 11">
    <name type="scientific">Penicillium daleae</name>
    <dbReference type="NCBI Taxonomy" id="63821"/>
    <lineage>
        <taxon>Eukaryota</taxon>
        <taxon>Fungi</taxon>
        <taxon>Dikarya</taxon>
        <taxon>Ascomycota</taxon>
        <taxon>Pezizomycotina</taxon>
        <taxon>Eurotiomycetes</taxon>
        <taxon>Eurotiomycetidae</taxon>
        <taxon>Eurotiales</taxon>
        <taxon>Aspergillaceae</taxon>
        <taxon>Penicillium</taxon>
    </lineage>
</organism>
<comment type="subcellular location">
    <subcellularLocation>
        <location evidence="1">Cell membrane</location>
        <topology evidence="1">Multi-pass membrane protein</topology>
    </subcellularLocation>
</comment>
<gene>
    <name evidence="10" type="ORF">N7458_002860</name>
</gene>
<dbReference type="GeneID" id="81596486"/>
<feature type="transmembrane region" description="Helical" evidence="9">
    <location>
        <begin position="113"/>
        <end position="135"/>
    </location>
</feature>
<keyword evidence="3" id="KW-1003">Cell membrane</keyword>
<reference evidence="10" key="2">
    <citation type="journal article" date="2023" name="IMA Fungus">
        <title>Comparative genomic study of the Penicillium genus elucidates a diverse pangenome and 15 lateral gene transfer events.</title>
        <authorList>
            <person name="Petersen C."/>
            <person name="Sorensen T."/>
            <person name="Nielsen M.R."/>
            <person name="Sondergaard T.E."/>
            <person name="Sorensen J.L."/>
            <person name="Fitzpatrick D.A."/>
            <person name="Frisvad J.C."/>
            <person name="Nielsen K.L."/>
        </authorList>
    </citation>
    <scope>NUCLEOTIDE SEQUENCE</scope>
    <source>
        <strain evidence="10">IBT 16125</strain>
    </source>
</reference>
<evidence type="ECO:0000256" key="5">
    <source>
        <dbReference type="ARBA" id="ARBA00022989"/>
    </source>
</evidence>
<reference evidence="10" key="1">
    <citation type="submission" date="2022-12" db="EMBL/GenBank/DDBJ databases">
        <authorList>
            <person name="Petersen C."/>
        </authorList>
    </citation>
    <scope>NUCLEOTIDE SEQUENCE</scope>
    <source>
        <strain evidence="10">IBT 16125</strain>
    </source>
</reference>
<evidence type="ECO:0000256" key="6">
    <source>
        <dbReference type="ARBA" id="ARBA00023065"/>
    </source>
</evidence>
<evidence type="ECO:0000256" key="4">
    <source>
        <dbReference type="ARBA" id="ARBA00022692"/>
    </source>
</evidence>
<dbReference type="Proteomes" id="UP001213681">
    <property type="component" value="Unassembled WGS sequence"/>
</dbReference>
<proteinExistence type="predicted"/>
<feature type="transmembrane region" description="Helical" evidence="9">
    <location>
        <begin position="347"/>
        <end position="368"/>
    </location>
</feature>
<dbReference type="GO" id="GO:0005886">
    <property type="term" value="C:plasma membrane"/>
    <property type="evidence" value="ECO:0007669"/>
    <property type="project" value="UniProtKB-SubCell"/>
</dbReference>
<feature type="compositionally biased region" description="Basic and acidic residues" evidence="8">
    <location>
        <begin position="33"/>
        <end position="51"/>
    </location>
</feature>
<keyword evidence="4 9" id="KW-0812">Transmembrane</keyword>
<dbReference type="PANTHER" id="PTHR33281:SF19">
    <property type="entry name" value="VOLTAGE-DEPENDENT ANION CHANNEL-FORMING PROTEIN YNEE"/>
    <property type="match status" value="1"/>
</dbReference>
<sequence>MSEGHDAPVVDTSAAVAGDSTGAAPVAVDTRHHADNHHDQAQPHIEKEQDSVGRLTPRPTFMDHLVNSRDAQFHLNRRESSELERYFHGPRDMDKHSKWPIFMRMHGSVTPKMILPLLIVGVWATAITCICQFVWNIGVNNILLTVLGFVVGLALSFRSSTAYERWADGRKSWAQLVQTSRNLARTIWVNASEREGENGKVDILRKVSAMNLILAFAVALKHKLRFEPDVAYEDIAGLVGHLDTFAREAHDRNVLNPHHKSFWKSTGEYLGVSFAESNPRKLIKRSKKPLGHLPLEILNHLSAYIDSIVANGTLTSGLHQSQAITMISTLNEVLTGTERVLETPLPAAYTIAISQISWIYVMVLPFQLWNSLKWVTIPAAMVAAYIIIGLATIGSEIENPFGQDVNDLPLDTYCRQIAVELDIITATPPPKVDDFMTRPENLVFFPLSENSYDDWKARSKEDIRAALRAKVTSSPGLSSAVDGSDASTLITRITNQTKQSV</sequence>
<keyword evidence="6" id="KW-0406">Ion transport</keyword>
<dbReference type="Pfam" id="PF25539">
    <property type="entry name" value="Bestrophin_2"/>
    <property type="match status" value="1"/>
</dbReference>
<keyword evidence="7 9" id="KW-0472">Membrane</keyword>
<feature type="transmembrane region" description="Helical" evidence="9">
    <location>
        <begin position="141"/>
        <end position="157"/>
    </location>
</feature>
<evidence type="ECO:0000256" key="1">
    <source>
        <dbReference type="ARBA" id="ARBA00004651"/>
    </source>
</evidence>
<feature type="region of interest" description="Disordered" evidence="8">
    <location>
        <begin position="1"/>
        <end position="21"/>
    </location>
</feature>
<evidence type="ECO:0000256" key="3">
    <source>
        <dbReference type="ARBA" id="ARBA00022475"/>
    </source>
</evidence>
<comment type="caution">
    <text evidence="10">The sequence shown here is derived from an EMBL/GenBank/DDBJ whole genome shotgun (WGS) entry which is preliminary data.</text>
</comment>
<dbReference type="InterPro" id="IPR044669">
    <property type="entry name" value="YneE/VCCN1/2-like"/>
</dbReference>
<evidence type="ECO:0000256" key="7">
    <source>
        <dbReference type="ARBA" id="ARBA00023136"/>
    </source>
</evidence>
<evidence type="ECO:0000256" key="9">
    <source>
        <dbReference type="SAM" id="Phobius"/>
    </source>
</evidence>
<keyword evidence="2" id="KW-0813">Transport</keyword>
<evidence type="ECO:0000313" key="10">
    <source>
        <dbReference type="EMBL" id="KAJ5461308.1"/>
    </source>
</evidence>
<feature type="transmembrane region" description="Helical" evidence="9">
    <location>
        <begin position="374"/>
        <end position="393"/>
    </location>
</feature>
<accession>A0AAD6CDW6</accession>
<protein>
    <submittedName>
        <fullName evidence="10">Uncharacterized protein</fullName>
    </submittedName>
</protein>
<keyword evidence="5 9" id="KW-1133">Transmembrane helix</keyword>
<evidence type="ECO:0000256" key="8">
    <source>
        <dbReference type="SAM" id="MobiDB-lite"/>
    </source>
</evidence>
<feature type="region of interest" description="Disordered" evidence="8">
    <location>
        <begin position="33"/>
        <end position="52"/>
    </location>
</feature>
<dbReference type="AlphaFoldDB" id="A0AAD6CDW6"/>